<feature type="region of interest" description="Disordered" evidence="1">
    <location>
        <begin position="1"/>
        <end position="45"/>
    </location>
</feature>
<organism evidence="3 4">
    <name type="scientific">Nocardiopsis ansamitocini</name>
    <dbReference type="NCBI Taxonomy" id="1670832"/>
    <lineage>
        <taxon>Bacteria</taxon>
        <taxon>Bacillati</taxon>
        <taxon>Actinomycetota</taxon>
        <taxon>Actinomycetes</taxon>
        <taxon>Streptosporangiales</taxon>
        <taxon>Nocardiopsidaceae</taxon>
        <taxon>Nocardiopsis</taxon>
    </lineage>
</organism>
<evidence type="ECO:0000259" key="2">
    <source>
        <dbReference type="Pfam" id="PF04149"/>
    </source>
</evidence>
<accession>A0A9W6P9H3</accession>
<reference evidence="3" key="1">
    <citation type="submission" date="2023-02" db="EMBL/GenBank/DDBJ databases">
        <title>Nocardiopsis ansamitocini NBRC 112285.</title>
        <authorList>
            <person name="Ichikawa N."/>
            <person name="Sato H."/>
            <person name="Tonouchi N."/>
        </authorList>
    </citation>
    <scope>NUCLEOTIDE SEQUENCE</scope>
    <source>
        <strain evidence="3">NBRC 112285</strain>
    </source>
</reference>
<dbReference type="InterPro" id="IPR007278">
    <property type="entry name" value="DUF397"/>
</dbReference>
<feature type="domain" description="DUF397" evidence="2">
    <location>
        <begin position="11"/>
        <end position="62"/>
    </location>
</feature>
<sequence length="67" mass="7288">MNSVSQQSGPSWRKSSYSGSQGGACVEVAPQQRRMNVRDSQHPERPRLVFGAGEWRAFLAGAVAGRL</sequence>
<dbReference type="Proteomes" id="UP001165092">
    <property type="component" value="Unassembled WGS sequence"/>
</dbReference>
<name>A0A9W6P9H3_9ACTN</name>
<feature type="compositionally biased region" description="Basic and acidic residues" evidence="1">
    <location>
        <begin position="36"/>
        <end position="45"/>
    </location>
</feature>
<comment type="caution">
    <text evidence="3">The sequence shown here is derived from an EMBL/GenBank/DDBJ whole genome shotgun (WGS) entry which is preliminary data.</text>
</comment>
<dbReference type="Pfam" id="PF04149">
    <property type="entry name" value="DUF397"/>
    <property type="match status" value="1"/>
</dbReference>
<dbReference type="AlphaFoldDB" id="A0A9W6P9H3"/>
<dbReference type="RefSeq" id="WP_285761136.1">
    <property type="nucleotide sequence ID" value="NZ_BSQG01000008.1"/>
</dbReference>
<keyword evidence="4" id="KW-1185">Reference proteome</keyword>
<evidence type="ECO:0000313" key="3">
    <source>
        <dbReference type="EMBL" id="GLU49586.1"/>
    </source>
</evidence>
<evidence type="ECO:0000256" key="1">
    <source>
        <dbReference type="SAM" id="MobiDB-lite"/>
    </source>
</evidence>
<proteinExistence type="predicted"/>
<dbReference type="EMBL" id="BSQG01000008">
    <property type="protein sequence ID" value="GLU49586.1"/>
    <property type="molecule type" value="Genomic_DNA"/>
</dbReference>
<gene>
    <name evidence="3" type="ORF">Nans01_39370</name>
</gene>
<evidence type="ECO:0000313" key="4">
    <source>
        <dbReference type="Proteomes" id="UP001165092"/>
    </source>
</evidence>
<protein>
    <recommendedName>
        <fullName evidence="2">DUF397 domain-containing protein</fullName>
    </recommendedName>
</protein>
<feature type="compositionally biased region" description="Polar residues" evidence="1">
    <location>
        <begin position="1"/>
        <end position="19"/>
    </location>
</feature>